<evidence type="ECO:0000256" key="3">
    <source>
        <dbReference type="ARBA" id="ARBA00022448"/>
    </source>
</evidence>
<reference evidence="10 11" key="1">
    <citation type="submission" date="2023-03" db="EMBL/GenBank/DDBJ databases">
        <title>Bacillus Genome Sequencing.</title>
        <authorList>
            <person name="Dunlap C."/>
        </authorList>
    </citation>
    <scope>NUCLEOTIDE SEQUENCE [LARGE SCALE GENOMIC DNA]</scope>
    <source>
        <strain evidence="10 11">B-59205</strain>
    </source>
</reference>
<dbReference type="GO" id="GO:0005886">
    <property type="term" value="C:plasma membrane"/>
    <property type="evidence" value="ECO:0007669"/>
    <property type="project" value="UniProtKB-SubCell"/>
</dbReference>
<feature type="transmembrane region" description="Helical" evidence="9">
    <location>
        <begin position="227"/>
        <end position="251"/>
    </location>
</feature>
<keyword evidence="4" id="KW-1003">Cell membrane</keyword>
<organism evidence="10 11">
    <name type="scientific">Metasolibacillus meyeri</name>
    <dbReference type="NCBI Taxonomy" id="1071052"/>
    <lineage>
        <taxon>Bacteria</taxon>
        <taxon>Bacillati</taxon>
        <taxon>Bacillota</taxon>
        <taxon>Bacilli</taxon>
        <taxon>Bacillales</taxon>
        <taxon>Caryophanaceae</taxon>
        <taxon>Metasolibacillus</taxon>
    </lineage>
</organism>
<keyword evidence="5 9" id="KW-0812">Transmembrane</keyword>
<evidence type="ECO:0000313" key="11">
    <source>
        <dbReference type="Proteomes" id="UP001344888"/>
    </source>
</evidence>
<evidence type="ECO:0000256" key="1">
    <source>
        <dbReference type="ARBA" id="ARBA00004651"/>
    </source>
</evidence>
<evidence type="ECO:0000256" key="6">
    <source>
        <dbReference type="ARBA" id="ARBA00022970"/>
    </source>
</evidence>
<evidence type="ECO:0000256" key="4">
    <source>
        <dbReference type="ARBA" id="ARBA00022475"/>
    </source>
</evidence>
<dbReference type="InterPro" id="IPR004685">
    <property type="entry name" value="Brnchd-chn_aa_trnsp_Livcs"/>
</dbReference>
<dbReference type="EMBL" id="JARSFG010000006">
    <property type="protein sequence ID" value="MEC1177766.1"/>
    <property type="molecule type" value="Genomic_DNA"/>
</dbReference>
<evidence type="ECO:0000256" key="2">
    <source>
        <dbReference type="ARBA" id="ARBA00008540"/>
    </source>
</evidence>
<dbReference type="GO" id="GO:0005304">
    <property type="term" value="F:L-valine transmembrane transporter activity"/>
    <property type="evidence" value="ECO:0007669"/>
    <property type="project" value="TreeGrafter"/>
</dbReference>
<proteinExistence type="inferred from homology"/>
<evidence type="ECO:0000256" key="7">
    <source>
        <dbReference type="ARBA" id="ARBA00022989"/>
    </source>
</evidence>
<dbReference type="GO" id="GO:0015188">
    <property type="term" value="F:L-isoleucine transmembrane transporter activity"/>
    <property type="evidence" value="ECO:0007669"/>
    <property type="project" value="TreeGrafter"/>
</dbReference>
<sequence length="440" mass="47118">MKFIRENLVVGFMLFALFLGAGNIIFPPLLGQQAGEHILIAMAGFLITGVGLPLIGVITVAKSGGDLHELSSKVNPLFGIIFTSVIYLSIGPFFAIPRTAAVSYEIGIKAPFLSKSLAESPLPLFITTLIFFAITLYLAFNPTKIVDRIGKILTPALLLIILALAVKSVLTPLGPIGEAQGGYQTSPFFESFVQGYLTMDVLAALVFGIVIVQALNGRGLTEKAEQIKVIIFSGVVAALGLAFVYVSLAYIGVTSTSVIGFHSDGGVIIAEATKALFGKAGSFILAATIILACLTTAVGLLSANASFFNKLFPRISYQFFLIVFTLLSLGIANFGLESIISYSLPVLLAVYPIAIVLMLLALFANYFQHSSLVYGLPLVVTAAISIYDGIKTMGFEINLYENILSHLPLYEQSIGWLIPAFVATGIAWMIHNVKNKYRNA</sequence>
<feature type="transmembrane region" description="Helical" evidence="9">
    <location>
        <begin position="7"/>
        <end position="26"/>
    </location>
</feature>
<dbReference type="RefSeq" id="WP_326122226.1">
    <property type="nucleotide sequence ID" value="NZ_JARSFG010000006.1"/>
</dbReference>
<feature type="transmembrane region" description="Helical" evidence="9">
    <location>
        <begin position="410"/>
        <end position="430"/>
    </location>
</feature>
<keyword evidence="6 9" id="KW-0029">Amino-acid transport</keyword>
<comment type="caution">
    <text evidence="10">The sequence shown here is derived from an EMBL/GenBank/DDBJ whole genome shotgun (WGS) entry which is preliminary data.</text>
</comment>
<comment type="subcellular location">
    <subcellularLocation>
        <location evidence="1 9">Cell membrane</location>
        <topology evidence="1 9">Multi-pass membrane protein</topology>
    </subcellularLocation>
</comment>
<feature type="transmembrane region" description="Helical" evidence="9">
    <location>
        <begin position="152"/>
        <end position="173"/>
    </location>
</feature>
<feature type="transmembrane region" description="Helical" evidence="9">
    <location>
        <begin position="74"/>
        <end position="96"/>
    </location>
</feature>
<dbReference type="Proteomes" id="UP001344888">
    <property type="component" value="Unassembled WGS sequence"/>
</dbReference>
<feature type="transmembrane region" description="Helical" evidence="9">
    <location>
        <begin position="122"/>
        <end position="140"/>
    </location>
</feature>
<evidence type="ECO:0000256" key="5">
    <source>
        <dbReference type="ARBA" id="ARBA00022692"/>
    </source>
</evidence>
<accession>A0AAW9NSF4</accession>
<dbReference type="Pfam" id="PF05525">
    <property type="entry name" value="Branch_AA_trans"/>
    <property type="match status" value="1"/>
</dbReference>
<feature type="transmembrane region" description="Helical" evidence="9">
    <location>
        <begin position="283"/>
        <end position="303"/>
    </location>
</feature>
<evidence type="ECO:0000256" key="8">
    <source>
        <dbReference type="ARBA" id="ARBA00023136"/>
    </source>
</evidence>
<comment type="similarity">
    <text evidence="2 9">Belongs to the branched chain amino acid transporter family.</text>
</comment>
<feature type="transmembrane region" description="Helical" evidence="9">
    <location>
        <begin position="193"/>
        <end position="215"/>
    </location>
</feature>
<keyword evidence="11" id="KW-1185">Reference proteome</keyword>
<feature type="transmembrane region" description="Helical" evidence="9">
    <location>
        <begin position="315"/>
        <end position="336"/>
    </location>
</feature>
<keyword evidence="3 9" id="KW-0813">Transport</keyword>
<keyword evidence="8 9" id="KW-0472">Membrane</keyword>
<evidence type="ECO:0000256" key="9">
    <source>
        <dbReference type="RuleBase" id="RU362122"/>
    </source>
</evidence>
<keyword evidence="7 9" id="KW-1133">Transmembrane helix</keyword>
<feature type="transmembrane region" description="Helical" evidence="9">
    <location>
        <begin position="38"/>
        <end position="62"/>
    </location>
</feature>
<dbReference type="GO" id="GO:0015190">
    <property type="term" value="F:L-leucine transmembrane transporter activity"/>
    <property type="evidence" value="ECO:0007669"/>
    <property type="project" value="TreeGrafter"/>
</dbReference>
<feature type="transmembrane region" description="Helical" evidence="9">
    <location>
        <begin position="342"/>
        <end position="364"/>
    </location>
</feature>
<dbReference type="PANTHER" id="PTHR30588">
    <property type="entry name" value="BRANCHED-CHAIN AMINO ACID TRANSPORT SYSTEM 2 CARRIER PROTEIN"/>
    <property type="match status" value="1"/>
</dbReference>
<feature type="transmembrane region" description="Helical" evidence="9">
    <location>
        <begin position="371"/>
        <end position="390"/>
    </location>
</feature>
<dbReference type="NCBIfam" id="TIGR00796">
    <property type="entry name" value="livcs"/>
    <property type="match status" value="1"/>
</dbReference>
<protein>
    <recommendedName>
        <fullName evidence="9">Branched-chain amino acid transport system carrier protein</fullName>
    </recommendedName>
</protein>
<dbReference type="GO" id="GO:0015818">
    <property type="term" value="P:isoleucine transport"/>
    <property type="evidence" value="ECO:0007669"/>
    <property type="project" value="TreeGrafter"/>
</dbReference>
<name>A0AAW9NSF4_9BACL</name>
<dbReference type="GO" id="GO:0015820">
    <property type="term" value="P:L-leucine transport"/>
    <property type="evidence" value="ECO:0007669"/>
    <property type="project" value="TreeGrafter"/>
</dbReference>
<dbReference type="PANTHER" id="PTHR30588:SF0">
    <property type="entry name" value="BRANCHED-CHAIN AMINO ACID PERMEASE BRNQ"/>
    <property type="match status" value="1"/>
</dbReference>
<evidence type="ECO:0000313" key="10">
    <source>
        <dbReference type="EMBL" id="MEC1177766.1"/>
    </source>
</evidence>
<dbReference type="AlphaFoldDB" id="A0AAW9NSF4"/>
<gene>
    <name evidence="10" type="primary">brnQ</name>
    <name evidence="10" type="ORF">P9B03_04655</name>
</gene>
<comment type="function">
    <text evidence="9">Component of the transport system for branched-chain amino acids.</text>
</comment>